<dbReference type="Gene3D" id="2.60.40.1250">
    <property type="entry name" value="Thiol:disulfide interchange protein DsbD, N-terminal domain"/>
    <property type="match status" value="1"/>
</dbReference>
<feature type="domain" description="Thiol:disulfide interchange protein DsbD N-terminal" evidence="1">
    <location>
        <begin position="79"/>
        <end position="193"/>
    </location>
</feature>
<evidence type="ECO:0000313" key="3">
    <source>
        <dbReference type="Proteomes" id="UP000004931"/>
    </source>
</evidence>
<comment type="caution">
    <text evidence="2">The sequence shown here is derived from an EMBL/GenBank/DDBJ whole genome shotgun (WGS) entry which is preliminary data.</text>
</comment>
<organism evidence="2 3">
    <name type="scientific">marine gamma proteobacterium HTCC2143</name>
    <dbReference type="NCBI Taxonomy" id="247633"/>
    <lineage>
        <taxon>Bacteria</taxon>
        <taxon>Pseudomonadati</taxon>
        <taxon>Pseudomonadota</taxon>
        <taxon>Gammaproteobacteria</taxon>
        <taxon>Cellvibrionales</taxon>
        <taxon>Spongiibacteraceae</taxon>
        <taxon>BD1-7 clade</taxon>
    </lineage>
</organism>
<name>A0Y8C5_9GAMM</name>
<sequence>MLYGIPYPGVYVTDEEGVVVAKFFHDSYKKRDSPELYIDAALGQLNLDENAPQATGGDQDIALTVAVHGGKGTVRQGVVRHLVVRFELPDGIHIYGPPVPDGMIATTVTIAGPEGFMVMPPELPATEKLTLPGVAELNVWHGTVDLIYPFYATGELASECRPLDVPSIDINILVRYQACTDQECLLPKTENLTLSLNLDVIDMPAIDIHTGHGQREGNYDGTAALKRLLARKIKQHPLGVPIFLAKTLWLQIGALLRKLSR</sequence>
<accession>A0Y8C5</accession>
<reference evidence="2 3" key="1">
    <citation type="journal article" date="2010" name="J. Bacteriol.">
        <title>Genome sequence of the oligotrophic marine Gammaproteobacterium HTCC2143, isolated from the Oregon Coast.</title>
        <authorList>
            <person name="Oh H.M."/>
            <person name="Kang I."/>
            <person name="Ferriera S."/>
            <person name="Giovannoni S.J."/>
            <person name="Cho J.C."/>
        </authorList>
    </citation>
    <scope>NUCLEOTIDE SEQUENCE [LARGE SCALE GENOMIC DNA]</scope>
    <source>
        <strain evidence="2 3">HTCC2143</strain>
    </source>
</reference>
<dbReference type="AlphaFoldDB" id="A0Y8C5"/>
<dbReference type="InterPro" id="IPR028250">
    <property type="entry name" value="DsbDN"/>
</dbReference>
<evidence type="ECO:0000313" key="2">
    <source>
        <dbReference type="EMBL" id="EAW32379.1"/>
    </source>
</evidence>
<evidence type="ECO:0000259" key="1">
    <source>
        <dbReference type="Pfam" id="PF11412"/>
    </source>
</evidence>
<proteinExistence type="predicted"/>
<dbReference type="EMBL" id="AAVT01000001">
    <property type="protein sequence ID" value="EAW32379.1"/>
    <property type="molecule type" value="Genomic_DNA"/>
</dbReference>
<dbReference type="InterPro" id="IPR036929">
    <property type="entry name" value="DsbDN_sf"/>
</dbReference>
<dbReference type="STRING" id="247633.GP2143_14026"/>
<protein>
    <recommendedName>
        <fullName evidence="1">Thiol:disulfide interchange protein DsbD N-terminal domain-containing protein</fullName>
    </recommendedName>
</protein>
<dbReference type="Pfam" id="PF11412">
    <property type="entry name" value="DsbD_N"/>
    <property type="match status" value="1"/>
</dbReference>
<dbReference type="Proteomes" id="UP000004931">
    <property type="component" value="Unassembled WGS sequence"/>
</dbReference>
<keyword evidence="3" id="KW-1185">Reference proteome</keyword>
<gene>
    <name evidence="2" type="ORF">GP2143_14026</name>
</gene>